<dbReference type="Pfam" id="PF00535">
    <property type="entry name" value="Glycos_transf_2"/>
    <property type="match status" value="1"/>
</dbReference>
<evidence type="ECO:0000313" key="4">
    <source>
        <dbReference type="Proteomes" id="UP000316008"/>
    </source>
</evidence>
<gene>
    <name evidence="3" type="ORF">FO442_07960</name>
</gene>
<dbReference type="InterPro" id="IPR001173">
    <property type="entry name" value="Glyco_trans_2-like"/>
</dbReference>
<dbReference type="RefSeq" id="WP_144332630.1">
    <property type="nucleotide sequence ID" value="NZ_VLPL01000003.1"/>
</dbReference>
<dbReference type="OrthoDB" id="9771846at2"/>
<dbReference type="SUPFAM" id="SSF53448">
    <property type="entry name" value="Nucleotide-diphospho-sugar transferases"/>
    <property type="match status" value="1"/>
</dbReference>
<keyword evidence="3" id="KW-0808">Transferase</keyword>
<dbReference type="AlphaFoldDB" id="A0A556N0S4"/>
<keyword evidence="1" id="KW-0472">Membrane</keyword>
<evidence type="ECO:0000259" key="2">
    <source>
        <dbReference type="Pfam" id="PF00535"/>
    </source>
</evidence>
<protein>
    <submittedName>
        <fullName evidence="3">Glycosyltransferase family 2 protein</fullName>
    </submittedName>
</protein>
<feature type="domain" description="Glycosyltransferase 2-like" evidence="2">
    <location>
        <begin position="7"/>
        <end position="185"/>
    </location>
</feature>
<dbReference type="Proteomes" id="UP000316008">
    <property type="component" value="Unassembled WGS sequence"/>
</dbReference>
<name>A0A556N0S4_9FLAO</name>
<keyword evidence="4" id="KW-1185">Reference proteome</keyword>
<dbReference type="GO" id="GO:0016740">
    <property type="term" value="F:transferase activity"/>
    <property type="evidence" value="ECO:0007669"/>
    <property type="project" value="UniProtKB-KW"/>
</dbReference>
<reference evidence="3 4" key="1">
    <citation type="submission" date="2019-07" db="EMBL/GenBank/DDBJ databases">
        <authorList>
            <person name="Huq M.A."/>
        </authorList>
    </citation>
    <scope>NUCLEOTIDE SEQUENCE [LARGE SCALE GENOMIC DNA]</scope>
    <source>
        <strain evidence="3 4">MAH-3</strain>
    </source>
</reference>
<keyword evidence="1" id="KW-0812">Transmembrane</keyword>
<comment type="caution">
    <text evidence="3">The sequence shown here is derived from an EMBL/GenBank/DDBJ whole genome shotgun (WGS) entry which is preliminary data.</text>
</comment>
<evidence type="ECO:0000313" key="3">
    <source>
        <dbReference type="EMBL" id="TSJ45675.1"/>
    </source>
</evidence>
<dbReference type="Gene3D" id="3.90.550.10">
    <property type="entry name" value="Spore Coat Polysaccharide Biosynthesis Protein SpsA, Chain A"/>
    <property type="match status" value="1"/>
</dbReference>
<dbReference type="InterPro" id="IPR029044">
    <property type="entry name" value="Nucleotide-diphossugar_trans"/>
</dbReference>
<organism evidence="3 4">
    <name type="scientific">Fluviicola chungangensis</name>
    <dbReference type="NCBI Taxonomy" id="2597671"/>
    <lineage>
        <taxon>Bacteria</taxon>
        <taxon>Pseudomonadati</taxon>
        <taxon>Bacteroidota</taxon>
        <taxon>Flavobacteriia</taxon>
        <taxon>Flavobacteriales</taxon>
        <taxon>Crocinitomicaceae</taxon>
        <taxon>Fluviicola</taxon>
    </lineage>
</organism>
<dbReference type="PANTHER" id="PTHR43179">
    <property type="entry name" value="RHAMNOSYLTRANSFERASE WBBL"/>
    <property type="match status" value="1"/>
</dbReference>
<feature type="transmembrane region" description="Helical" evidence="1">
    <location>
        <begin position="257"/>
        <end position="276"/>
    </location>
</feature>
<dbReference type="CDD" id="cd04186">
    <property type="entry name" value="GT_2_like_c"/>
    <property type="match status" value="1"/>
</dbReference>
<proteinExistence type="predicted"/>
<sequence length="305" mass="35245">MLGKKVSVVIVNYNVRDLILTSLRTLYQFNSSENLEVIVVDNHSADDSCDAIKREFPQVILLENDFNAGFPKGNNQGFELATGEYIFMLNPDTEFKENSIDRMTDYLDKHPDISLIAPKLLNSDGSFQLSAWRYPTVKSVFCEAFYLTFFLKKKNYADKDFNEPFEGESFSGAALFFRRALFEKVGVLDETMFWIEDVEFCWRINHSGLKSMYFPGTQILHHVGQSAKKNYTISLSNQIFNKIKFFSKHGSRFQAIMVKWISLFHVVFKIILFGLLSPIKVTYFRKLKAYLYTLPKVFNPPKGIA</sequence>
<keyword evidence="1" id="KW-1133">Transmembrane helix</keyword>
<dbReference type="EMBL" id="VLPL01000003">
    <property type="protein sequence ID" value="TSJ45675.1"/>
    <property type="molecule type" value="Genomic_DNA"/>
</dbReference>
<accession>A0A556N0S4</accession>
<evidence type="ECO:0000256" key="1">
    <source>
        <dbReference type="SAM" id="Phobius"/>
    </source>
</evidence>
<dbReference type="PANTHER" id="PTHR43179:SF7">
    <property type="entry name" value="RHAMNOSYLTRANSFERASE WBBL"/>
    <property type="match status" value="1"/>
</dbReference>